<feature type="region of interest" description="Disordered" evidence="2">
    <location>
        <begin position="1"/>
        <end position="135"/>
    </location>
</feature>
<feature type="repeat" description="HEAT" evidence="1">
    <location>
        <begin position="2856"/>
        <end position="2894"/>
    </location>
</feature>
<sequence length="3274" mass="366299">MDGQQHIKTVNTKGGKNRLRYTSSRDRAKRASADVYRSSSTFGARRRLGILTSGAGREDHVHNPTSPSTKKRRKKKKGDDSSRKKQKRESDSGAKTLAIIKPRKNTKKQETEVEPPSSSSSEEEEEDVTTTTFASELEIARDRNASELFNKFYRKIWPYTRSLPEVLHHANDIIRVLLSYMLSPESEPFNPTAHVLGKGPNFRFLSSKKHPNNDDDNENNIPNQRKNSFVVNVVTTDVLHLLGVLARDMRHEIHPFVYTCILPRIINDLLNPPTTKDLSHHLDVSTVECAFRTMSYIFKYDSTKLINDGEKDGGGSLEKMRQYYGSTLGHKKDYVRRLAAESFAPLIRKIKTNVLRRKHLRRVIRALAASAAAAAATSQTESTMDEMEDFSNDEQQQQEEQQNQPTVLKSVQRAQNDAIDGVSLLLFYTVRGVPGRLHSKSQDVIKTILECLILSSTSDYQKNTASDDGKKKKKAKKTKKKNDLLAVTTPSLSNGIVSNEDKAKGNAIFSIASEFLFKARGHVQGECLNFAFVWNELYQCLHGLVDVLTSIKHDDDDNNNKEEKDMNASPLLLPQNITDDLGRIVGVMEECISFRDGILLGSNSSDDGGREDIDDFYNDQAERLSSTLVRLLDAKLYRRLPSETQSCILKLLCSSWKANPDHPVFASRLTQFLPSLTEENNMLIGDGGGKKGKRSESLDPALVLARDLLPYLPRKLALRSLVPAVLASAAKRISSSDLDRGDKESLVLMHVVATSQLESGKEAITEDDTDDLFSIDTAKDCAVPESVQSLLLDVCLSDISSPEQLGSSKIAIARLSYAVRCIPFLTHIGCSNKSLDKDPNKKGVLSSVLKKVNKWYISTLKTLAEVERSDDYLQKEVCVAKALVLEALGVTSNEVVEYSDLESQVKKTLSRASPYARDLLFAHPQSIWAVKGVASIVKVMQRINMVLHDTPNDTFDLLIPNLRSSNHFLRLHTLQILNGYPALPFVVDHADLDITDDLDEEPSFRPPPSRSSEDTEGTTSVGNKQGLNQSMPSASSSSPTGICDIMSILLSIESAPVNMTSERSITSGISRVEVLGRTGKLPIIYAEAAANYLFGFLYIKFAPLWPSAVRAIVTMASAAHEPSVWVPLEIKLKEVMNPLSVGLSSLNQKKDKDMQKQISGNSDDSSASENTQPSPLMSHLNTCVTWDKTNGINTALFGNRANDAERDGRVSRHQSTDDETIFGLVWSVMEGVPQLTTRKSRVVVPVFLKFLHQQYYFFHNDDPDVREFCLSEHIGDDIEQCEHWNRHVLSRRSLHKKLMSFLKMFAAVNGPQQLFKHKLLLIIFVAKLSNPDVSVAQLAFSCLMKYKLHYMLPYAERLHNMLKRGELRDTLAKFDLSKEAGVVNNEHRDGLIPIITRILFGRFSARGAGAKSSKDSPAARRAAILSFFAVIGKNDGELNYFVYMMVRSFLPRRVDMKLGSDLDKDKISQLIEASQYITSEDAAEIHSQKQEGFLNLLSDVISQLGFGVKEFVPTLLNIVLTLCEHTENNRIVPGTEAGKSDTNSDADDEAIDNTTPKKNRVGNVRALCFRRLSDIFIKFSSSFDFTDYGKRMWDALTPAIITLPDTVVGAEKPPALLMLLESISSHPRLITLLTQQEESVKAVFRCIDSRSRLQVLDSALKFVDNLLTEGGTHGGKDQSDVDKSKVVGVNIVQNHIHLLIEQFTKRLSSGSNGAPGEEKLASRELAILCQVTELLVENKVCKSRENANLLGDLCRLLIPFLKLERRINEQNQINVLGILKSVVPKIRPEAALSHLQALSKLLGPNKANAGIVSSEIRQLIVSVIGTIAAHKQVGIALERVADALELLSASHPKRVDEWNFDKVLPVLNRLGYPGKEEGSWLYLSAEDTVHSSDEGYFINGAKALTPLMYTCFHLLYDSDGVISRGAFKALKTLINSSADQALKYFMEKNEMSDCAVPNPWLKFIETAVAPTIRTGFATGNAMARRSYILLLSEISRSFTNFKSNHLYGDMRQLIRDDNPELDFFLNVTHVQLHRRGRAFARLRKMLTIDDTSLETPKTSLEPNSPFSMQSLSNILLPLAMHPVYECKKSSEETLALEAIATVGALAKHLSWNKYQSALWGALIQLPRHPDQERYLIGMICAIIDAFHFKVTTDDDDDIVTAVNDDKDKVVVTGENNNDNENLEQGNAIWRALQNRIIPKIEGFLVKEKVERGGSIVQTIRSPIALALMKLFQKLPLEIFELKLPRLLTEVCNAMKSKASNSRDIARETLANMAASLDTKYLSDIIRELALSLSEGYMLHVRSAALHSVLLAVSKVYQRPDAFSSHEDAPLPFDECVPAMMDLIQQDLFGVASEMKETQDIQRRVIKEAVGVKSYDTLEIVCRNILFKPSLASVRSNSAKSAPASAVHAIISPLLERMRDPEVDSSTLGKVKECMNRIVIGISHNSSANAEELLPFVYASVSPFVGEDPREEEIDSDDSDDDEDGVPIQITQSGQHGIGNLRQSASSRDPETNNSVKVTEWMPSILKSAKDSKKAHEIKKEEKAELHRVRDGASAPKLTGKSRYGTVKTCNSKSLNDPATASAVVFCLNLLHSCLKKSKLDVTDKKTLMMADPYVPLLTTCVQFSSNNDIILLSLKSLGFLLKMNLLSVSKCSRKLGSSTLNLLTITGATSSAQNEIKQSCFKMLGLLMSLEHRHDHCDRDTGMNDSSVDNKSDCTNQGRRQKYALPLDESQMKALILLLHSAVVDSVHHNATFSLIKAITSKRHLSPEFYDLMEIILKLSVQSQKATVRQQSCQIFMQFLIDYPMGKQRIEEHLKQIVLNIKYEYEEGRVSAIGLLTTVTQKLPIPMLEEQAHLFFLPLVLQLVNDDSKECRELLAECVSFMLNRLSVDKLQSLYDYVTRWSAGKGQEALSLKRTSAQLFGIFVDARQDFMKRGNNVTDLVSILHRFLEHDMEKTHHHTFHEGNEWELSYFSLICIEKLNSHFPLTFQDFELCITLVKSLSHSHPWVRQVSSRIMVTYVSEIDPTTLKTKKGGSASFFAEISGSIYDVSRNLCRQLNSDNGQQAEAIVMQAVKTLTWIIKAMHHNPQSCFAECKDNDEPSDNGEEEEIVSKNPILSLIVKLSNIAKNRYKDRREAVFKCFASFATSCDEGFMTPYLELMIEPLHRVITEALSEVDELRKKRRQLESDPADLANDVMQILEDRCGTDEFLKAYATVKTKAREKRDTRKREAAAEAVHDPQAAAMRKLQKHDRERKRKKRRVEERKRMRGAFGKSL</sequence>
<dbReference type="InterPro" id="IPR052575">
    <property type="entry name" value="SSU_processome_comp_20"/>
</dbReference>
<feature type="region of interest" description="Disordered" evidence="2">
    <location>
        <begin position="1149"/>
        <end position="1176"/>
    </location>
</feature>
<evidence type="ECO:0000313" key="8">
    <source>
        <dbReference type="EMBL" id="CAD9352384.1"/>
    </source>
</evidence>
<feature type="region of interest" description="Disordered" evidence="2">
    <location>
        <begin position="460"/>
        <end position="481"/>
    </location>
</feature>
<dbReference type="PANTHER" id="PTHR17695:SF11">
    <property type="entry name" value="SMALL SUBUNIT PROCESSOME COMPONENT 20 HOMOLOG"/>
    <property type="match status" value="1"/>
</dbReference>
<dbReference type="InterPro" id="IPR016024">
    <property type="entry name" value="ARM-type_fold"/>
</dbReference>
<feature type="compositionally biased region" description="Low complexity" evidence="2">
    <location>
        <begin position="394"/>
        <end position="404"/>
    </location>
</feature>
<dbReference type="Gene3D" id="1.25.10.10">
    <property type="entry name" value="Leucine-rich Repeat Variant"/>
    <property type="match status" value="2"/>
</dbReference>
<evidence type="ECO:0000259" key="3">
    <source>
        <dbReference type="Pfam" id="PF07539"/>
    </source>
</evidence>
<dbReference type="InterPro" id="IPR011430">
    <property type="entry name" value="UTP20_N"/>
</dbReference>
<feature type="compositionally biased region" description="Low complexity" evidence="2">
    <location>
        <begin position="1030"/>
        <end position="1039"/>
    </location>
</feature>
<evidence type="ECO:0000256" key="2">
    <source>
        <dbReference type="SAM" id="MobiDB-lite"/>
    </source>
</evidence>
<dbReference type="InterPro" id="IPR046523">
    <property type="entry name" value="UTP20_dom"/>
</dbReference>
<dbReference type="GO" id="GO:0030686">
    <property type="term" value="C:90S preribosome"/>
    <property type="evidence" value="ECO:0007669"/>
    <property type="project" value="TreeGrafter"/>
</dbReference>
<dbReference type="Pfam" id="PF20416">
    <property type="entry name" value="UTP20"/>
    <property type="match status" value="1"/>
</dbReference>
<evidence type="ECO:0000313" key="6">
    <source>
        <dbReference type="EMBL" id="CAD9352377.1"/>
    </source>
</evidence>
<dbReference type="InterPro" id="IPR011989">
    <property type="entry name" value="ARM-like"/>
</dbReference>
<gene>
    <name evidence="6" type="ORF">DBRI1063_LOCUS22423</name>
    <name evidence="7" type="ORF">DBRI1063_LOCUS22424</name>
    <name evidence="8" type="ORF">DBRI1063_LOCUS22425</name>
</gene>
<dbReference type="EMBL" id="HBGN01034884">
    <property type="protein sequence ID" value="CAD9352381.1"/>
    <property type="molecule type" value="Transcribed_RNA"/>
</dbReference>
<feature type="compositionally biased region" description="Polar residues" evidence="2">
    <location>
        <begin position="1017"/>
        <end position="1029"/>
    </location>
</feature>
<dbReference type="PANTHER" id="PTHR17695">
    <property type="entry name" value="SMALL SUBUNIT PROCESSOME COMPONENT 20 HOMOLOG"/>
    <property type="match status" value="1"/>
</dbReference>
<accession>A0A6U3UL46</accession>
<dbReference type="EMBL" id="HBGN01034885">
    <property type="protein sequence ID" value="CAD9352384.1"/>
    <property type="molecule type" value="Transcribed_RNA"/>
</dbReference>
<feature type="domain" description="U3 small nucleolar RNA-associated protein 20 C-terminal" evidence="5">
    <location>
        <begin position="3009"/>
        <end position="3261"/>
    </location>
</feature>
<dbReference type="PROSITE" id="PS50077">
    <property type="entry name" value="HEAT_REPEAT"/>
    <property type="match status" value="1"/>
</dbReference>
<feature type="region of interest" description="Disordered" evidence="2">
    <location>
        <begin position="2466"/>
        <end position="2514"/>
    </location>
</feature>
<feature type="compositionally biased region" description="Basic and acidic residues" evidence="2">
    <location>
        <begin position="3221"/>
        <end position="3236"/>
    </location>
</feature>
<dbReference type="InterPro" id="IPR057525">
    <property type="entry name" value="UTP20_C"/>
</dbReference>
<dbReference type="InterPro" id="IPR021133">
    <property type="entry name" value="HEAT_type_2"/>
</dbReference>
<feature type="compositionally biased region" description="Basic residues" evidence="2">
    <location>
        <begin position="3245"/>
        <end position="3258"/>
    </location>
</feature>
<proteinExistence type="predicted"/>
<evidence type="ECO:0000313" key="7">
    <source>
        <dbReference type="EMBL" id="CAD9352381.1"/>
    </source>
</evidence>
<feature type="region of interest" description="Disordered" evidence="2">
    <location>
        <begin position="1533"/>
        <end position="1554"/>
    </location>
</feature>
<dbReference type="EMBL" id="HBGN01034883">
    <property type="protein sequence ID" value="CAD9352377.1"/>
    <property type="molecule type" value="Transcribed_RNA"/>
</dbReference>
<evidence type="ECO:0000259" key="4">
    <source>
        <dbReference type="Pfam" id="PF20416"/>
    </source>
</evidence>
<evidence type="ECO:0000256" key="1">
    <source>
        <dbReference type="PROSITE-ProRule" id="PRU00103"/>
    </source>
</evidence>
<dbReference type="SUPFAM" id="SSF48371">
    <property type="entry name" value="ARM repeat"/>
    <property type="match status" value="2"/>
</dbReference>
<feature type="compositionally biased region" description="Polar residues" evidence="2">
    <location>
        <begin position="1"/>
        <end position="14"/>
    </location>
</feature>
<feature type="region of interest" description="Disordered" evidence="2">
    <location>
        <begin position="997"/>
        <end position="1039"/>
    </location>
</feature>
<feature type="compositionally biased region" description="Basic and acidic residues" evidence="2">
    <location>
        <begin position="77"/>
        <end position="92"/>
    </location>
</feature>
<feature type="domain" description="U3 small nucleolar RNA-associated protein 20 N-terminal" evidence="3">
    <location>
        <begin position="1295"/>
        <end position="1941"/>
    </location>
</feature>
<feature type="region of interest" description="Disordered" evidence="2">
    <location>
        <begin position="3220"/>
        <end position="3274"/>
    </location>
</feature>
<dbReference type="Pfam" id="PF23099">
    <property type="entry name" value="UTP20_C"/>
    <property type="match status" value="1"/>
</dbReference>
<feature type="compositionally biased region" description="Acidic residues" evidence="2">
    <location>
        <begin position="383"/>
        <end position="392"/>
    </location>
</feature>
<feature type="compositionally biased region" description="Basic and acidic residues" evidence="2">
    <location>
        <begin position="23"/>
        <end position="32"/>
    </location>
</feature>
<feature type="compositionally biased region" description="Acidic residues" evidence="2">
    <location>
        <begin position="2468"/>
        <end position="2484"/>
    </location>
</feature>
<feature type="compositionally biased region" description="Basic residues" evidence="2">
    <location>
        <begin position="471"/>
        <end position="480"/>
    </location>
</feature>
<feature type="region of interest" description="Disordered" evidence="2">
    <location>
        <begin position="375"/>
        <end position="411"/>
    </location>
</feature>
<feature type="compositionally biased region" description="Polar residues" evidence="2">
    <location>
        <begin position="2488"/>
        <end position="2514"/>
    </location>
</feature>
<feature type="domain" description="U3 small nucleolar RNA-associated protein 20" evidence="4">
    <location>
        <begin position="2217"/>
        <end position="2458"/>
    </location>
</feature>
<dbReference type="GO" id="GO:0032040">
    <property type="term" value="C:small-subunit processome"/>
    <property type="evidence" value="ECO:0007669"/>
    <property type="project" value="TreeGrafter"/>
</dbReference>
<dbReference type="Pfam" id="PF07539">
    <property type="entry name" value="UTP20_N"/>
    <property type="match status" value="1"/>
</dbReference>
<organism evidence="8">
    <name type="scientific">Ditylum brightwellii</name>
    <dbReference type="NCBI Taxonomy" id="49249"/>
    <lineage>
        <taxon>Eukaryota</taxon>
        <taxon>Sar</taxon>
        <taxon>Stramenopiles</taxon>
        <taxon>Ochrophyta</taxon>
        <taxon>Bacillariophyta</taxon>
        <taxon>Mediophyceae</taxon>
        <taxon>Lithodesmiophycidae</taxon>
        <taxon>Lithodesmiales</taxon>
        <taxon>Lithodesmiaceae</taxon>
        <taxon>Ditylum</taxon>
    </lineage>
</organism>
<protein>
    <submittedName>
        <fullName evidence="8">Uncharacterized protein</fullName>
    </submittedName>
</protein>
<reference evidence="8" key="1">
    <citation type="submission" date="2021-01" db="EMBL/GenBank/DDBJ databases">
        <authorList>
            <person name="Corre E."/>
            <person name="Pelletier E."/>
            <person name="Niang G."/>
            <person name="Scheremetjew M."/>
            <person name="Finn R."/>
            <person name="Kale V."/>
            <person name="Holt S."/>
            <person name="Cochrane G."/>
            <person name="Meng A."/>
            <person name="Brown T."/>
            <person name="Cohen L."/>
        </authorList>
    </citation>
    <scope>NUCLEOTIDE SEQUENCE</scope>
    <source>
        <strain evidence="8">Pop2</strain>
    </source>
</reference>
<feature type="compositionally biased region" description="Polar residues" evidence="2">
    <location>
        <begin position="1156"/>
        <end position="1176"/>
    </location>
</feature>
<evidence type="ECO:0000259" key="5">
    <source>
        <dbReference type="Pfam" id="PF23099"/>
    </source>
</evidence>
<name>A0A6U3UL46_9STRA</name>